<accession>A0A9N9QEC0</accession>
<dbReference type="InterPro" id="IPR002347">
    <property type="entry name" value="SDR_fam"/>
</dbReference>
<gene>
    <name evidence="5" type="ORF">CEUTPL_LOCUS1754</name>
</gene>
<dbReference type="FunFam" id="3.40.50.720:FF:000149">
    <property type="entry name" value="15-hydroxyprostaglandin dehydrogenase [NAD(+)]"/>
    <property type="match status" value="1"/>
</dbReference>
<dbReference type="Gene3D" id="3.40.50.720">
    <property type="entry name" value="NAD(P)-binding Rossmann-like Domain"/>
    <property type="match status" value="1"/>
</dbReference>
<sequence>MLPQVLVFSAKEISSTMTFFNISGKVAIITGGASGLGFQYARNLLEKGSKGVTLADVCEEKGIKSIDELNNKFGNNKAIFVKADVTNYEQFERAFKETITAFNQVDILINNAGIMNDTVWRKEIDININGTVHGILLGLEKYITKYKSGPEGLIINIASVLGIMPVGFMPIYVGTKFAVHGMTLAWGVPAHYERTKVRVVGVCPGITRTPLIIELPNRTLGPDYEDLKQIEFVGEKQQSPEEVGPLVMEIIERAPTGTIWVVEGGAPPFQYKMRDRYGPEASEPSLE</sequence>
<proteinExistence type="inferred from homology"/>
<keyword evidence="2" id="KW-0560">Oxidoreductase</keyword>
<evidence type="ECO:0000256" key="3">
    <source>
        <dbReference type="RuleBase" id="RU000363"/>
    </source>
</evidence>
<dbReference type="PANTHER" id="PTHR44229">
    <property type="entry name" value="15-HYDROXYPROSTAGLANDIN DEHYDROGENASE [NAD(+)]"/>
    <property type="match status" value="1"/>
</dbReference>
<dbReference type="OrthoDB" id="417891at2759"/>
<organism evidence="5 6">
    <name type="scientific">Ceutorhynchus assimilis</name>
    <name type="common">cabbage seed weevil</name>
    <dbReference type="NCBI Taxonomy" id="467358"/>
    <lineage>
        <taxon>Eukaryota</taxon>
        <taxon>Metazoa</taxon>
        <taxon>Ecdysozoa</taxon>
        <taxon>Arthropoda</taxon>
        <taxon>Hexapoda</taxon>
        <taxon>Insecta</taxon>
        <taxon>Pterygota</taxon>
        <taxon>Neoptera</taxon>
        <taxon>Endopterygota</taxon>
        <taxon>Coleoptera</taxon>
        <taxon>Polyphaga</taxon>
        <taxon>Cucujiformia</taxon>
        <taxon>Curculionidae</taxon>
        <taxon>Ceutorhynchinae</taxon>
        <taxon>Ceutorhynchus</taxon>
    </lineage>
</organism>
<dbReference type="InterPro" id="IPR036291">
    <property type="entry name" value="NAD(P)-bd_dom_sf"/>
</dbReference>
<evidence type="ECO:0000313" key="6">
    <source>
        <dbReference type="Proteomes" id="UP001152799"/>
    </source>
</evidence>
<keyword evidence="4" id="KW-1133">Transmembrane helix</keyword>
<dbReference type="GO" id="GO:0016616">
    <property type="term" value="F:oxidoreductase activity, acting on the CH-OH group of donors, NAD or NADP as acceptor"/>
    <property type="evidence" value="ECO:0007669"/>
    <property type="project" value="TreeGrafter"/>
</dbReference>
<protein>
    <recommendedName>
        <fullName evidence="7">15-hydroxyprostaglandin dehydrogenase</fullName>
    </recommendedName>
</protein>
<dbReference type="GO" id="GO:0005737">
    <property type="term" value="C:cytoplasm"/>
    <property type="evidence" value="ECO:0007669"/>
    <property type="project" value="TreeGrafter"/>
</dbReference>
<evidence type="ECO:0000313" key="5">
    <source>
        <dbReference type="EMBL" id="CAG9761041.1"/>
    </source>
</evidence>
<dbReference type="EMBL" id="OU892277">
    <property type="protein sequence ID" value="CAG9761041.1"/>
    <property type="molecule type" value="Genomic_DNA"/>
</dbReference>
<comment type="similarity">
    <text evidence="1 3">Belongs to the short-chain dehydrogenases/reductases (SDR) family.</text>
</comment>
<name>A0A9N9QEC0_9CUCU</name>
<dbReference type="InterPro" id="IPR020904">
    <property type="entry name" value="Sc_DH/Rdtase_CS"/>
</dbReference>
<dbReference type="SUPFAM" id="SSF51735">
    <property type="entry name" value="NAD(P)-binding Rossmann-fold domains"/>
    <property type="match status" value="1"/>
</dbReference>
<dbReference type="Pfam" id="PF00106">
    <property type="entry name" value="adh_short"/>
    <property type="match status" value="1"/>
</dbReference>
<reference evidence="5" key="1">
    <citation type="submission" date="2022-01" db="EMBL/GenBank/DDBJ databases">
        <authorList>
            <person name="King R."/>
        </authorList>
    </citation>
    <scope>NUCLEOTIDE SEQUENCE</scope>
</reference>
<keyword evidence="4" id="KW-0812">Transmembrane</keyword>
<evidence type="ECO:0008006" key="7">
    <source>
        <dbReference type="Google" id="ProtNLM"/>
    </source>
</evidence>
<dbReference type="Proteomes" id="UP001152799">
    <property type="component" value="Chromosome 1"/>
</dbReference>
<dbReference type="PRINTS" id="PR00081">
    <property type="entry name" value="GDHRDH"/>
</dbReference>
<evidence type="ECO:0000256" key="4">
    <source>
        <dbReference type="SAM" id="Phobius"/>
    </source>
</evidence>
<evidence type="ECO:0000256" key="1">
    <source>
        <dbReference type="ARBA" id="ARBA00006484"/>
    </source>
</evidence>
<keyword evidence="4" id="KW-0472">Membrane</keyword>
<dbReference type="AlphaFoldDB" id="A0A9N9QEC0"/>
<evidence type="ECO:0000256" key="2">
    <source>
        <dbReference type="ARBA" id="ARBA00023002"/>
    </source>
</evidence>
<feature type="transmembrane region" description="Helical" evidence="4">
    <location>
        <begin position="153"/>
        <end position="173"/>
    </location>
</feature>
<keyword evidence="6" id="KW-1185">Reference proteome</keyword>
<dbReference type="PANTHER" id="PTHR44229:SF8">
    <property type="entry name" value="ALCOHOL DEHYDROGENASE-RELATED"/>
    <property type="match status" value="1"/>
</dbReference>
<dbReference type="PRINTS" id="PR00080">
    <property type="entry name" value="SDRFAMILY"/>
</dbReference>
<dbReference type="PROSITE" id="PS00061">
    <property type="entry name" value="ADH_SHORT"/>
    <property type="match status" value="1"/>
</dbReference>